<evidence type="ECO:0000256" key="2">
    <source>
        <dbReference type="SAM" id="Phobius"/>
    </source>
</evidence>
<feature type="domain" description="Amidohydrolase-related" evidence="3">
    <location>
        <begin position="98"/>
        <end position="437"/>
    </location>
</feature>
<dbReference type="RefSeq" id="WP_210760037.1">
    <property type="nucleotide sequence ID" value="NZ_CP060139.1"/>
</dbReference>
<dbReference type="InterPro" id="IPR006680">
    <property type="entry name" value="Amidohydro-rel"/>
</dbReference>
<dbReference type="PANTHER" id="PTHR43135:SF3">
    <property type="entry name" value="ALPHA-D-RIBOSE 1-METHYLPHOSPHONATE 5-TRIPHOSPHATE DIPHOSPHATASE"/>
    <property type="match status" value="1"/>
</dbReference>
<dbReference type="KEGG" id="chyd:H4K34_06625"/>
<proteinExistence type="predicted"/>
<dbReference type="EMBL" id="CP060139">
    <property type="protein sequence ID" value="QNR25510.1"/>
    <property type="molecule type" value="Genomic_DNA"/>
</dbReference>
<reference evidence="4 5" key="1">
    <citation type="submission" date="2020-08" db="EMBL/GenBank/DDBJ databases">
        <title>Croceimicrobium hydrocarbonivorans gen. nov., sp. nov., a novel marine bacterium isolated from a bacterial consortium that degrades polyethylene terephthalate.</title>
        <authorList>
            <person name="Liu R."/>
        </authorList>
    </citation>
    <scope>NUCLEOTIDE SEQUENCE [LARGE SCALE GENOMIC DNA]</scope>
    <source>
        <strain evidence="4 5">A20-9</strain>
    </source>
</reference>
<keyword evidence="5" id="KW-1185">Reference proteome</keyword>
<keyword evidence="2" id="KW-0812">Transmembrane</keyword>
<dbReference type="AlphaFoldDB" id="A0A7H0VIG2"/>
<feature type="region of interest" description="Disordered" evidence="1">
    <location>
        <begin position="156"/>
        <end position="177"/>
    </location>
</feature>
<evidence type="ECO:0000256" key="1">
    <source>
        <dbReference type="SAM" id="MobiDB-lite"/>
    </source>
</evidence>
<dbReference type="PANTHER" id="PTHR43135">
    <property type="entry name" value="ALPHA-D-RIBOSE 1-METHYLPHOSPHONATE 5-TRIPHOSPHATE DIPHOSPHATASE"/>
    <property type="match status" value="1"/>
</dbReference>
<dbReference type="Gene3D" id="3.30.110.90">
    <property type="entry name" value="Amidohydrolase"/>
    <property type="match status" value="1"/>
</dbReference>
<evidence type="ECO:0000313" key="4">
    <source>
        <dbReference type="EMBL" id="QNR25510.1"/>
    </source>
</evidence>
<evidence type="ECO:0000259" key="3">
    <source>
        <dbReference type="Pfam" id="PF01979"/>
    </source>
</evidence>
<gene>
    <name evidence="4" type="ORF">H4K34_06625</name>
</gene>
<dbReference type="Gene3D" id="1.20.58.520">
    <property type="entry name" value="Amidohydrolase"/>
    <property type="match status" value="1"/>
</dbReference>
<dbReference type="InterPro" id="IPR011059">
    <property type="entry name" value="Metal-dep_hydrolase_composite"/>
</dbReference>
<dbReference type="Gene3D" id="2.30.40.10">
    <property type="entry name" value="Urease, subunit C, domain 1"/>
    <property type="match status" value="1"/>
</dbReference>
<dbReference type="SUPFAM" id="SSF51338">
    <property type="entry name" value="Composite domain of metallo-dependent hydrolases"/>
    <property type="match status" value="1"/>
</dbReference>
<protein>
    <submittedName>
        <fullName evidence="4">Amidohydrolase family protein</fullName>
    </submittedName>
</protein>
<dbReference type="Gene3D" id="3.40.50.10910">
    <property type="entry name" value="Amidohydrolase"/>
    <property type="match status" value="1"/>
</dbReference>
<keyword evidence="4" id="KW-0378">Hydrolase</keyword>
<accession>A0A7H0VIG2</accession>
<dbReference type="Proteomes" id="UP000516305">
    <property type="component" value="Chromosome"/>
</dbReference>
<sequence>MKWLKGLLAIVLGLPLLILFIALFALFLENKSTSYLKIKDHPEWENQSWCIRHVNIIPMNQDTVLLDQDLIIEDGIITAIGSNLEAKNLKVIDGGGAYLSPGLIDMHMHLWDRHELGLYLANGVTSVRSLLGMPFHLQVKDEIEAAEILGPDFYTSSPQLSGPEDGDPLKKPVSSPEETRALIQDYQNQGYDFIKTYNLLEKDCFDAAIAECEKLKIPLIAHPSFKVDYEYHMQPGISSVEHTEDIFQQALDYQYDREKLDLVIADYAQSQQAHCPTLTVFFNLSEIYRLQEDFLKREQNHYINPFIEFAAGDYERHIAHLEADSSAGDRIWKQHQFHLKIVKKLHEAGAFIICGTDAGIVGTAAGYSIHHELEFYRQCGMTNYEALRTATWNPSKVHPQFKDCGSIAIGMKANFILSSQNPLEQISSLEKPIWVMQKGRKLEAKSLSEFEAKAHDRSNFIATAVRVLKYMFWDK</sequence>
<organism evidence="4 5">
    <name type="scientific">Croceimicrobium hydrocarbonivorans</name>
    <dbReference type="NCBI Taxonomy" id="2761580"/>
    <lineage>
        <taxon>Bacteria</taxon>
        <taxon>Pseudomonadati</taxon>
        <taxon>Bacteroidota</taxon>
        <taxon>Flavobacteriia</taxon>
        <taxon>Flavobacteriales</taxon>
        <taxon>Owenweeksiaceae</taxon>
        <taxon>Croceimicrobium</taxon>
    </lineage>
</organism>
<evidence type="ECO:0000313" key="5">
    <source>
        <dbReference type="Proteomes" id="UP000516305"/>
    </source>
</evidence>
<name>A0A7H0VIG2_9FLAO</name>
<dbReference type="Pfam" id="PF01979">
    <property type="entry name" value="Amidohydro_1"/>
    <property type="match status" value="1"/>
</dbReference>
<dbReference type="GO" id="GO:0016810">
    <property type="term" value="F:hydrolase activity, acting on carbon-nitrogen (but not peptide) bonds"/>
    <property type="evidence" value="ECO:0007669"/>
    <property type="project" value="InterPro"/>
</dbReference>
<dbReference type="InterPro" id="IPR051781">
    <property type="entry name" value="Metallo-dep_Hydrolase"/>
</dbReference>
<feature type="transmembrane region" description="Helical" evidence="2">
    <location>
        <begin position="7"/>
        <end position="28"/>
    </location>
</feature>
<dbReference type="SUPFAM" id="SSF51556">
    <property type="entry name" value="Metallo-dependent hydrolases"/>
    <property type="match status" value="1"/>
</dbReference>
<keyword evidence="2" id="KW-0472">Membrane</keyword>
<dbReference type="InterPro" id="IPR032466">
    <property type="entry name" value="Metal_Hydrolase"/>
</dbReference>
<keyword evidence="2" id="KW-1133">Transmembrane helix</keyword>